<name>A0ACA9NEC5_9GLOM</name>
<evidence type="ECO:0000313" key="1">
    <source>
        <dbReference type="EMBL" id="CAG8652149.1"/>
    </source>
</evidence>
<reference evidence="1" key="1">
    <citation type="submission" date="2021-06" db="EMBL/GenBank/DDBJ databases">
        <authorList>
            <person name="Kallberg Y."/>
            <person name="Tangrot J."/>
            <person name="Rosling A."/>
        </authorList>
    </citation>
    <scope>NUCLEOTIDE SEQUENCE</scope>
    <source>
        <strain evidence="1">IL203A</strain>
    </source>
</reference>
<organism evidence="1 2">
    <name type="scientific">Dentiscutata heterogama</name>
    <dbReference type="NCBI Taxonomy" id="1316150"/>
    <lineage>
        <taxon>Eukaryota</taxon>
        <taxon>Fungi</taxon>
        <taxon>Fungi incertae sedis</taxon>
        <taxon>Mucoromycota</taxon>
        <taxon>Glomeromycotina</taxon>
        <taxon>Glomeromycetes</taxon>
        <taxon>Diversisporales</taxon>
        <taxon>Gigasporaceae</taxon>
        <taxon>Dentiscutata</taxon>
    </lineage>
</organism>
<comment type="caution">
    <text evidence="1">The sequence shown here is derived from an EMBL/GenBank/DDBJ whole genome shotgun (WGS) entry which is preliminary data.</text>
</comment>
<gene>
    <name evidence="1" type="ORF">DHETER_LOCUS9351</name>
</gene>
<dbReference type="Proteomes" id="UP000789702">
    <property type="component" value="Unassembled WGS sequence"/>
</dbReference>
<dbReference type="EMBL" id="CAJVPU010016278">
    <property type="protein sequence ID" value="CAG8652149.1"/>
    <property type="molecule type" value="Genomic_DNA"/>
</dbReference>
<feature type="non-terminal residue" evidence="1">
    <location>
        <position position="88"/>
    </location>
</feature>
<proteinExistence type="predicted"/>
<evidence type="ECO:0000313" key="2">
    <source>
        <dbReference type="Proteomes" id="UP000789702"/>
    </source>
</evidence>
<accession>A0ACA9NEC5</accession>
<protein>
    <submittedName>
        <fullName evidence="1">296_t:CDS:1</fullName>
    </submittedName>
</protein>
<keyword evidence="2" id="KW-1185">Reference proteome</keyword>
<sequence length="88" mass="10006">MLAYVQWNCNPQFSKFGPLKFRDLGSFEVINVSTIDRNVGFLKMPNNETHNNGSLTDAALIGEDYHKIMLNPVIHRNFGINIPGNWIT</sequence>